<keyword evidence="3" id="KW-1185">Reference proteome</keyword>
<gene>
    <name evidence="2" type="ORF">JGB26_26875</name>
</gene>
<dbReference type="Gene3D" id="3.10.450.50">
    <property type="match status" value="1"/>
</dbReference>
<dbReference type="EMBL" id="JAEKOZ010000019">
    <property type="protein sequence ID" value="MBJ3810678.1"/>
    <property type="molecule type" value="Genomic_DNA"/>
</dbReference>
<name>A0ABS0XBT2_9ACTN</name>
<accession>A0ABS0XBT2</accession>
<evidence type="ECO:0000256" key="1">
    <source>
        <dbReference type="SAM" id="MobiDB-lite"/>
    </source>
</evidence>
<sequence>MAHPESSGRTDAPAAVPARSGAPTSTVDRVADFYGAYIDVLFDTGKGRLAHALRSHYLTAGLRQSLVRWESAHHKDGVLRVKSVPTAWKVVYNDSAMGHCWTRVTLTWQDSGNHVHHTRLLVQSDLATRLISGIKADT</sequence>
<protein>
    <submittedName>
        <fullName evidence="2">Uncharacterized protein</fullName>
    </submittedName>
</protein>
<evidence type="ECO:0000313" key="2">
    <source>
        <dbReference type="EMBL" id="MBJ3810678.1"/>
    </source>
</evidence>
<proteinExistence type="predicted"/>
<reference evidence="2 3" key="1">
    <citation type="submission" date="2020-12" db="EMBL/GenBank/DDBJ databases">
        <title>Streptomyces typhae sp. nov., a novel endophytic actinomycete isolated from the root of cattail pollen (Typha angustifolia L.).</title>
        <authorList>
            <person name="Peng C."/>
            <person name="Liu C."/>
        </authorList>
    </citation>
    <scope>NUCLEOTIDE SEQUENCE [LARGE SCALE GENOMIC DNA]</scope>
    <source>
        <strain evidence="2 3">JCM 4753</strain>
    </source>
</reference>
<dbReference type="Proteomes" id="UP000634780">
    <property type="component" value="Unassembled WGS sequence"/>
</dbReference>
<feature type="region of interest" description="Disordered" evidence="1">
    <location>
        <begin position="1"/>
        <end position="24"/>
    </location>
</feature>
<evidence type="ECO:0000313" key="3">
    <source>
        <dbReference type="Proteomes" id="UP000634780"/>
    </source>
</evidence>
<organism evidence="2 3">
    <name type="scientific">Streptomyces flavofungini</name>
    <dbReference type="NCBI Taxonomy" id="68200"/>
    <lineage>
        <taxon>Bacteria</taxon>
        <taxon>Bacillati</taxon>
        <taxon>Actinomycetota</taxon>
        <taxon>Actinomycetes</taxon>
        <taxon>Kitasatosporales</taxon>
        <taxon>Streptomycetaceae</taxon>
        <taxon>Streptomyces</taxon>
    </lineage>
</organism>
<comment type="caution">
    <text evidence="2">The sequence shown here is derived from an EMBL/GenBank/DDBJ whole genome shotgun (WGS) entry which is preliminary data.</text>
</comment>